<keyword evidence="4" id="KW-0479">Metal-binding</keyword>
<dbReference type="Pfam" id="PF01761">
    <property type="entry name" value="DHQ_synthase"/>
    <property type="match status" value="1"/>
</dbReference>
<dbReference type="Gene3D" id="3.40.50.1970">
    <property type="match status" value="1"/>
</dbReference>
<dbReference type="InterPro" id="IPR030963">
    <property type="entry name" value="DHQ_synth_fam"/>
</dbReference>
<dbReference type="NCBIfam" id="TIGR01357">
    <property type="entry name" value="aroB"/>
    <property type="match status" value="1"/>
</dbReference>
<keyword evidence="7" id="KW-0520">NAD</keyword>
<dbReference type="RefSeq" id="WP_330973773.1">
    <property type="nucleotide sequence ID" value="NZ_JAZGLY010000002.1"/>
</dbReference>
<proteinExistence type="predicted"/>
<organism evidence="13 14">
    <name type="scientific">Niabella digestorum</name>
    <dbReference type="NCBI Taxonomy" id="3117701"/>
    <lineage>
        <taxon>Bacteria</taxon>
        <taxon>Pseudomonadati</taxon>
        <taxon>Bacteroidota</taxon>
        <taxon>Chitinophagia</taxon>
        <taxon>Chitinophagales</taxon>
        <taxon>Chitinophagaceae</taxon>
        <taxon>Niabella</taxon>
    </lineage>
</organism>
<evidence type="ECO:0000256" key="7">
    <source>
        <dbReference type="ARBA" id="ARBA00023027"/>
    </source>
</evidence>
<dbReference type="Proteomes" id="UP001357452">
    <property type="component" value="Unassembled WGS sequence"/>
</dbReference>
<protein>
    <recommendedName>
        <fullName evidence="10">3-dehydroquinate synthase</fullName>
        <ecNumber evidence="10">4.2.3.4</ecNumber>
    </recommendedName>
</protein>
<name>A0ABU7REF9_9BACT</name>
<dbReference type="InterPro" id="IPR030960">
    <property type="entry name" value="DHQS/DOIS_N"/>
</dbReference>
<evidence type="ECO:0000256" key="1">
    <source>
        <dbReference type="ARBA" id="ARBA00001911"/>
    </source>
</evidence>
<evidence type="ECO:0000313" key="13">
    <source>
        <dbReference type="EMBL" id="MEE6186363.1"/>
    </source>
</evidence>
<evidence type="ECO:0000256" key="6">
    <source>
        <dbReference type="ARBA" id="ARBA00022833"/>
    </source>
</evidence>
<dbReference type="Pfam" id="PF24621">
    <property type="entry name" value="DHQS_C"/>
    <property type="match status" value="1"/>
</dbReference>
<comment type="cofactor">
    <cofactor evidence="1">
        <name>NAD(+)</name>
        <dbReference type="ChEBI" id="CHEBI:57540"/>
    </cofactor>
</comment>
<keyword evidence="5" id="KW-0547">Nucleotide-binding</keyword>
<dbReference type="InterPro" id="IPR050071">
    <property type="entry name" value="Dehydroquinate_synthase"/>
</dbReference>
<dbReference type="GO" id="GO:0003856">
    <property type="term" value="F:3-dehydroquinate synthase activity"/>
    <property type="evidence" value="ECO:0007669"/>
    <property type="project" value="UniProtKB-EC"/>
</dbReference>
<dbReference type="CDD" id="cd08195">
    <property type="entry name" value="DHQS"/>
    <property type="match status" value="1"/>
</dbReference>
<dbReference type="PANTHER" id="PTHR43622">
    <property type="entry name" value="3-DEHYDROQUINATE SYNTHASE"/>
    <property type="match status" value="1"/>
</dbReference>
<keyword evidence="6" id="KW-0862">Zinc</keyword>
<dbReference type="Gene3D" id="1.20.1090.10">
    <property type="entry name" value="Dehydroquinate synthase-like - alpha domain"/>
    <property type="match status" value="1"/>
</dbReference>
<accession>A0ABU7REF9</accession>
<dbReference type="SUPFAM" id="SSF56796">
    <property type="entry name" value="Dehydroquinate synthase-like"/>
    <property type="match status" value="1"/>
</dbReference>
<evidence type="ECO:0000256" key="9">
    <source>
        <dbReference type="ARBA" id="ARBA00023285"/>
    </source>
</evidence>
<comment type="cofactor">
    <cofactor evidence="2">
        <name>Co(2+)</name>
        <dbReference type="ChEBI" id="CHEBI:48828"/>
    </cofactor>
</comment>
<evidence type="ECO:0000256" key="10">
    <source>
        <dbReference type="NCBIfam" id="TIGR01357"/>
    </source>
</evidence>
<reference evidence="13 14" key="1">
    <citation type="submission" date="2024-01" db="EMBL/GenBank/DDBJ databases">
        <title>Niabella digestum sp. nov., isolated from waste digestion system.</title>
        <authorList>
            <person name="Zhang L."/>
        </authorList>
    </citation>
    <scope>NUCLEOTIDE SEQUENCE [LARGE SCALE GENOMIC DNA]</scope>
    <source>
        <strain evidence="13 14">A18</strain>
    </source>
</reference>
<keyword evidence="8 13" id="KW-0456">Lyase</keyword>
<evidence type="ECO:0000256" key="3">
    <source>
        <dbReference type="ARBA" id="ARBA00003485"/>
    </source>
</evidence>
<keyword evidence="14" id="KW-1185">Reference proteome</keyword>
<evidence type="ECO:0000256" key="8">
    <source>
        <dbReference type="ARBA" id="ARBA00023239"/>
    </source>
</evidence>
<feature type="domain" description="3-dehydroquinate synthase N-terminal" evidence="11">
    <location>
        <begin position="54"/>
        <end position="166"/>
    </location>
</feature>
<evidence type="ECO:0000256" key="5">
    <source>
        <dbReference type="ARBA" id="ARBA00022741"/>
    </source>
</evidence>
<evidence type="ECO:0000259" key="12">
    <source>
        <dbReference type="Pfam" id="PF24621"/>
    </source>
</evidence>
<dbReference type="PIRSF" id="PIRSF001455">
    <property type="entry name" value="DHQ_synth"/>
    <property type="match status" value="1"/>
</dbReference>
<dbReference type="EC" id="4.2.3.4" evidence="10"/>
<keyword evidence="9" id="KW-0170">Cobalt</keyword>
<gene>
    <name evidence="13" type="primary">aroB</name>
    <name evidence="13" type="ORF">V2H41_03670</name>
</gene>
<evidence type="ECO:0000256" key="4">
    <source>
        <dbReference type="ARBA" id="ARBA00022723"/>
    </source>
</evidence>
<feature type="domain" description="3-dehydroquinate synthase C-terminal" evidence="12">
    <location>
        <begin position="168"/>
        <end position="304"/>
    </location>
</feature>
<dbReference type="PANTHER" id="PTHR43622:SF1">
    <property type="entry name" value="3-DEHYDROQUINATE SYNTHASE"/>
    <property type="match status" value="1"/>
</dbReference>
<dbReference type="InterPro" id="IPR016037">
    <property type="entry name" value="DHQ_synth_AroB"/>
</dbReference>
<comment type="caution">
    <text evidence="13">The sequence shown here is derived from an EMBL/GenBank/DDBJ whole genome shotgun (WGS) entry which is preliminary data.</text>
</comment>
<evidence type="ECO:0000256" key="2">
    <source>
        <dbReference type="ARBA" id="ARBA00001941"/>
    </source>
</evidence>
<comment type="function">
    <text evidence="3">Catalyzes the conversion of 3-deoxy-D-arabino-heptulosonate 7-phosphate (DAHP) to dehydroquinate (DHQ).</text>
</comment>
<dbReference type="InterPro" id="IPR056179">
    <property type="entry name" value="DHQS_C"/>
</dbReference>
<evidence type="ECO:0000259" key="11">
    <source>
        <dbReference type="Pfam" id="PF01761"/>
    </source>
</evidence>
<dbReference type="EMBL" id="JAZGLY010000002">
    <property type="protein sequence ID" value="MEE6186363.1"/>
    <property type="molecule type" value="Genomic_DNA"/>
</dbReference>
<sequence>MVQTYKFSNAATDFYFNSSLKELGKIIDRKHTFFITDQHIFKAHEKKFKGLNTIVIPAGEEHKKQSTVDDIILKLIQSKADRKSVLVGVGGGVITDLTGYVASVYMRGIRFGFVPTTVLGLVDASIGGKNGIDVGVYKNMVGVIRQPSFILHDLALLQSLPQKEWQNGFAEVIKHACIKDAAMFKELEQHQLSDYQKNKTLLADLVRRNALIKIKVVQKDEFEKGDRRLLNFGHTIGHAIETQYALMHGEAVSIGMVYACDIAQQLKGFAGKERVRSLIAQYQLPTHINFDAAKVFEVLTMDKKRVQKEMNFVLLEKIGKGVVHPIPLKRLESIIKKLQ</sequence>
<evidence type="ECO:0000313" key="14">
    <source>
        <dbReference type="Proteomes" id="UP001357452"/>
    </source>
</evidence>